<proteinExistence type="predicted"/>
<keyword evidence="2" id="KW-1185">Reference proteome</keyword>
<reference evidence="1" key="1">
    <citation type="journal article" date="2020" name="Stud. Mycol.">
        <title>101 Dothideomycetes genomes: a test case for predicting lifestyles and emergence of pathogens.</title>
        <authorList>
            <person name="Haridas S."/>
            <person name="Albert R."/>
            <person name="Binder M."/>
            <person name="Bloem J."/>
            <person name="Labutti K."/>
            <person name="Salamov A."/>
            <person name="Andreopoulos B."/>
            <person name="Baker S."/>
            <person name="Barry K."/>
            <person name="Bills G."/>
            <person name="Bluhm B."/>
            <person name="Cannon C."/>
            <person name="Castanera R."/>
            <person name="Culley D."/>
            <person name="Daum C."/>
            <person name="Ezra D."/>
            <person name="Gonzalez J."/>
            <person name="Henrissat B."/>
            <person name="Kuo A."/>
            <person name="Liang C."/>
            <person name="Lipzen A."/>
            <person name="Lutzoni F."/>
            <person name="Magnuson J."/>
            <person name="Mondo S."/>
            <person name="Nolan M."/>
            <person name="Ohm R."/>
            <person name="Pangilinan J."/>
            <person name="Park H.-J."/>
            <person name="Ramirez L."/>
            <person name="Alfaro M."/>
            <person name="Sun H."/>
            <person name="Tritt A."/>
            <person name="Yoshinaga Y."/>
            <person name="Zwiers L.-H."/>
            <person name="Turgeon B."/>
            <person name="Goodwin S."/>
            <person name="Spatafora J."/>
            <person name="Crous P."/>
            <person name="Grigoriev I."/>
        </authorList>
    </citation>
    <scope>NUCLEOTIDE SEQUENCE</scope>
    <source>
        <strain evidence="1">ATCC 200398</strain>
    </source>
</reference>
<sequence>MDILSIDLFNYSKILERHGQKVCTTRIFSIAFYMNNVILPPSDQFRIAPSIIPTPCDLGLPCGSQYVKDPGAGAQGQAAYPSKEADLFQDVRSRSCKNPKFLAKLCSFKCHDPSKSQQLRNMKNEIVDLVVNRITKHRVGLDLKAYTIWTCNLIKRDQLRIMDLESTESWAWAANLDELEAFVSEVDVLSKHICSVEVDNMITRPKYI</sequence>
<evidence type="ECO:0000313" key="1">
    <source>
        <dbReference type="EMBL" id="KAF2473685.1"/>
    </source>
</evidence>
<organism evidence="1 2">
    <name type="scientific">Lindgomyces ingoldianus</name>
    <dbReference type="NCBI Taxonomy" id="673940"/>
    <lineage>
        <taxon>Eukaryota</taxon>
        <taxon>Fungi</taxon>
        <taxon>Dikarya</taxon>
        <taxon>Ascomycota</taxon>
        <taxon>Pezizomycotina</taxon>
        <taxon>Dothideomycetes</taxon>
        <taxon>Pleosporomycetidae</taxon>
        <taxon>Pleosporales</taxon>
        <taxon>Lindgomycetaceae</taxon>
        <taxon>Lindgomyces</taxon>
    </lineage>
</organism>
<comment type="caution">
    <text evidence="1">The sequence shown here is derived from an EMBL/GenBank/DDBJ whole genome shotgun (WGS) entry which is preliminary data.</text>
</comment>
<name>A0ACB6R3K2_9PLEO</name>
<dbReference type="EMBL" id="MU003499">
    <property type="protein sequence ID" value="KAF2473685.1"/>
    <property type="molecule type" value="Genomic_DNA"/>
</dbReference>
<dbReference type="Proteomes" id="UP000799755">
    <property type="component" value="Unassembled WGS sequence"/>
</dbReference>
<protein>
    <submittedName>
        <fullName evidence="1">Uncharacterized protein</fullName>
    </submittedName>
</protein>
<evidence type="ECO:0000313" key="2">
    <source>
        <dbReference type="Proteomes" id="UP000799755"/>
    </source>
</evidence>
<accession>A0ACB6R3K2</accession>
<gene>
    <name evidence="1" type="ORF">BDR25DRAFT_352173</name>
</gene>